<name>A0A314XF47_PRUYE</name>
<accession>A0A314XF47</accession>
<proteinExistence type="predicted"/>
<evidence type="ECO:0000313" key="3">
    <source>
        <dbReference type="Proteomes" id="UP000250321"/>
    </source>
</evidence>
<feature type="region of interest" description="Disordered" evidence="1">
    <location>
        <begin position="46"/>
        <end position="74"/>
    </location>
</feature>
<keyword evidence="3" id="KW-1185">Reference proteome</keyword>
<comment type="caution">
    <text evidence="2">The sequence shown here is derived from an EMBL/GenBank/DDBJ whole genome shotgun (WGS) entry which is preliminary data.</text>
</comment>
<reference evidence="2 3" key="1">
    <citation type="submission" date="2018-02" db="EMBL/GenBank/DDBJ databases">
        <title>Draft genome of wild Prunus yedoensis var. nudiflora.</title>
        <authorList>
            <person name="Baek S."/>
            <person name="Kim J.-H."/>
            <person name="Choi K."/>
            <person name="Kim G.-B."/>
            <person name="Cho A."/>
            <person name="Jang H."/>
            <person name="Shin C.-H."/>
            <person name="Yu H.-J."/>
            <person name="Mun J.-H."/>
        </authorList>
    </citation>
    <scope>NUCLEOTIDE SEQUENCE [LARGE SCALE GENOMIC DNA]</scope>
    <source>
        <strain evidence="3">cv. Jeju island</strain>
        <tissue evidence="2">Leaf</tissue>
    </source>
</reference>
<gene>
    <name evidence="2" type="ORF">Pyn_34079</name>
</gene>
<protein>
    <submittedName>
        <fullName evidence="2">Uncharacterized protein</fullName>
    </submittedName>
</protein>
<organism evidence="2 3">
    <name type="scientific">Prunus yedoensis var. nudiflora</name>
    <dbReference type="NCBI Taxonomy" id="2094558"/>
    <lineage>
        <taxon>Eukaryota</taxon>
        <taxon>Viridiplantae</taxon>
        <taxon>Streptophyta</taxon>
        <taxon>Embryophyta</taxon>
        <taxon>Tracheophyta</taxon>
        <taxon>Spermatophyta</taxon>
        <taxon>Magnoliopsida</taxon>
        <taxon>eudicotyledons</taxon>
        <taxon>Gunneridae</taxon>
        <taxon>Pentapetalae</taxon>
        <taxon>rosids</taxon>
        <taxon>fabids</taxon>
        <taxon>Rosales</taxon>
        <taxon>Rosaceae</taxon>
        <taxon>Amygdaloideae</taxon>
        <taxon>Amygdaleae</taxon>
        <taxon>Prunus</taxon>
    </lineage>
</organism>
<feature type="compositionally biased region" description="Low complexity" evidence="1">
    <location>
        <begin position="57"/>
        <end position="74"/>
    </location>
</feature>
<dbReference type="AlphaFoldDB" id="A0A314XF47"/>
<evidence type="ECO:0000256" key="1">
    <source>
        <dbReference type="SAM" id="MobiDB-lite"/>
    </source>
</evidence>
<sequence length="151" mass="17044">MTFLTLMPWLRRNAYDEDGRVWYEECISALKNADWDPLIPKGSKVKKVSAGPPRPSTPAVAGTTVVASTAAPAPKETPLRRLDRPLPLVSLAHFTYLSLFFAALSKPLLSLVTSPPFYFFTSYRQPRVARGAERRQVLRPPRLRLRWPEAP</sequence>
<dbReference type="EMBL" id="PJQY01002641">
    <property type="protein sequence ID" value="PQP91944.1"/>
    <property type="molecule type" value="Genomic_DNA"/>
</dbReference>
<dbReference type="Proteomes" id="UP000250321">
    <property type="component" value="Unassembled WGS sequence"/>
</dbReference>
<evidence type="ECO:0000313" key="2">
    <source>
        <dbReference type="EMBL" id="PQP91944.1"/>
    </source>
</evidence>